<evidence type="ECO:0000256" key="5">
    <source>
        <dbReference type="ARBA" id="ARBA00023136"/>
    </source>
</evidence>
<evidence type="ECO:0000256" key="6">
    <source>
        <dbReference type="SAM" id="Phobius"/>
    </source>
</evidence>
<accession>A0ABD3K2J4</accession>
<comment type="caution">
    <text evidence="7">The sequence shown here is derived from an EMBL/GenBank/DDBJ whole genome shotgun (WGS) entry which is preliminary data.</text>
</comment>
<organism evidence="7 8">
    <name type="scientific">Eucalyptus globulus</name>
    <name type="common">Tasmanian blue gum</name>
    <dbReference type="NCBI Taxonomy" id="34317"/>
    <lineage>
        <taxon>Eukaryota</taxon>
        <taxon>Viridiplantae</taxon>
        <taxon>Streptophyta</taxon>
        <taxon>Embryophyta</taxon>
        <taxon>Tracheophyta</taxon>
        <taxon>Spermatophyta</taxon>
        <taxon>Magnoliopsida</taxon>
        <taxon>eudicotyledons</taxon>
        <taxon>Gunneridae</taxon>
        <taxon>Pentapetalae</taxon>
        <taxon>rosids</taxon>
        <taxon>malvids</taxon>
        <taxon>Myrtales</taxon>
        <taxon>Myrtaceae</taxon>
        <taxon>Myrtoideae</taxon>
        <taxon>Eucalypteae</taxon>
        <taxon>Eucalyptus</taxon>
    </lineage>
</organism>
<dbReference type="EMBL" id="JBJKBG010000006">
    <property type="protein sequence ID" value="KAL3734299.1"/>
    <property type="molecule type" value="Genomic_DNA"/>
</dbReference>
<reference evidence="7 8" key="1">
    <citation type="submission" date="2024-11" db="EMBL/GenBank/DDBJ databases">
        <title>Chromosome-level genome assembly of Eucalyptus globulus Labill. provides insights into its genome evolution.</title>
        <authorList>
            <person name="Li X."/>
        </authorList>
    </citation>
    <scope>NUCLEOTIDE SEQUENCE [LARGE SCALE GENOMIC DNA]</scope>
    <source>
        <strain evidence="7">CL2024</strain>
        <tissue evidence="7">Fresh tender leaves</tissue>
    </source>
</reference>
<keyword evidence="8" id="KW-1185">Reference proteome</keyword>
<evidence type="ECO:0000313" key="7">
    <source>
        <dbReference type="EMBL" id="KAL3734299.1"/>
    </source>
</evidence>
<gene>
    <name evidence="7" type="ORF">ACJRO7_023620</name>
</gene>
<dbReference type="InterPro" id="IPR007749">
    <property type="entry name" value="DUF677"/>
</dbReference>
<keyword evidence="3 6" id="KW-0812">Transmembrane</keyword>
<dbReference type="AlphaFoldDB" id="A0ABD3K2J4"/>
<comment type="similarity">
    <text evidence="2">Belongs to the UPF0496 family.</text>
</comment>
<comment type="subcellular location">
    <subcellularLocation>
        <location evidence="1">Membrane</location>
    </subcellularLocation>
</comment>
<dbReference type="PANTHER" id="PTHR31113">
    <property type="entry name" value="UPF0496 PROTEIN 3-RELATED"/>
    <property type="match status" value="1"/>
</dbReference>
<evidence type="ECO:0000256" key="4">
    <source>
        <dbReference type="ARBA" id="ARBA00022989"/>
    </source>
</evidence>
<evidence type="ECO:0000256" key="3">
    <source>
        <dbReference type="ARBA" id="ARBA00022692"/>
    </source>
</evidence>
<evidence type="ECO:0000313" key="8">
    <source>
        <dbReference type="Proteomes" id="UP001634007"/>
    </source>
</evidence>
<dbReference type="Proteomes" id="UP001634007">
    <property type="component" value="Unassembled WGS sequence"/>
</dbReference>
<dbReference type="PANTHER" id="PTHR31113:SF20">
    <property type="entry name" value="UPF0496 PROTEIN 2-RELATED"/>
    <property type="match status" value="1"/>
</dbReference>
<keyword evidence="4 6" id="KW-1133">Transmembrane helix</keyword>
<sequence>MAPLMKLAFLKFRSSFPTTGESQEERLNSLSSKSSIVNREFTQAFRTRSYVEMCTKVQSQIGRTSINRSLSLPSLPDAAHCMAHLSESLPEPGRETLVNMINTLNTHHLLVNYFQASSDACDMCELLLWGIHQTCANCQSIGRAIKLAEMVFEGASHGMRNNYLALFHALMSKHKKMRRRMKLARPCRRVGGLGLIVSSSAIAAAALVLAIDSIIGILAMLWLAASCCVRVCNRKGKCISLSSYLEKSSSTERACAPLDVAAKGVYALINDLDTVSRAGMAVRNYTRMGEIMREVVKEFHVHTACFLEHLEELEEHIYLCLVTMNRSRSLVVEEILDLSVHELNQTVVDQFI</sequence>
<evidence type="ECO:0000256" key="2">
    <source>
        <dbReference type="ARBA" id="ARBA00009074"/>
    </source>
</evidence>
<dbReference type="GO" id="GO:0016020">
    <property type="term" value="C:membrane"/>
    <property type="evidence" value="ECO:0007669"/>
    <property type="project" value="UniProtKB-SubCell"/>
</dbReference>
<feature type="transmembrane region" description="Helical" evidence="6">
    <location>
        <begin position="214"/>
        <end position="232"/>
    </location>
</feature>
<keyword evidence="5 6" id="KW-0472">Membrane</keyword>
<proteinExistence type="inferred from homology"/>
<protein>
    <submittedName>
        <fullName evidence="7">Uncharacterized protein</fullName>
    </submittedName>
</protein>
<name>A0ABD3K2J4_EUCGL</name>
<evidence type="ECO:0000256" key="1">
    <source>
        <dbReference type="ARBA" id="ARBA00004370"/>
    </source>
</evidence>